<evidence type="ECO:0000313" key="12">
    <source>
        <dbReference type="EMBL" id="MDO6453121.1"/>
    </source>
</evidence>
<dbReference type="InterPro" id="IPR027417">
    <property type="entry name" value="P-loop_NTPase"/>
</dbReference>
<accession>A0AAW7XHB5</accession>
<reference evidence="12" key="1">
    <citation type="submission" date="2023-07" db="EMBL/GenBank/DDBJ databases">
        <title>Genome content predicts the carbon catabolic preferences of heterotrophic bacteria.</title>
        <authorList>
            <person name="Gralka M."/>
        </authorList>
    </citation>
    <scope>NUCLEOTIDE SEQUENCE</scope>
    <source>
        <strain evidence="12">I2M16</strain>
    </source>
</reference>
<evidence type="ECO:0000256" key="4">
    <source>
        <dbReference type="ARBA" id="ARBA00022490"/>
    </source>
</evidence>
<dbReference type="Pfam" id="PF02463">
    <property type="entry name" value="SMC_N"/>
    <property type="match status" value="1"/>
</dbReference>
<keyword evidence="7 9" id="KW-0067">ATP-binding</keyword>
<comment type="function">
    <text evidence="9 10">The RecF protein is involved in DNA metabolism; it is required for DNA replication and normal SOS inducibility. RecF binds preferentially to single-stranded, linear DNA. It also seems to bind ATP.</text>
</comment>
<proteinExistence type="inferred from homology"/>
<dbReference type="Proteomes" id="UP001169862">
    <property type="component" value="Unassembled WGS sequence"/>
</dbReference>
<evidence type="ECO:0000256" key="5">
    <source>
        <dbReference type="ARBA" id="ARBA00022705"/>
    </source>
</evidence>
<evidence type="ECO:0000259" key="11">
    <source>
        <dbReference type="Pfam" id="PF02463"/>
    </source>
</evidence>
<evidence type="ECO:0000256" key="10">
    <source>
        <dbReference type="RuleBase" id="RU000578"/>
    </source>
</evidence>
<feature type="domain" description="RecF/RecN/SMC N-terminal" evidence="11">
    <location>
        <begin position="3"/>
        <end position="336"/>
    </location>
</feature>
<keyword evidence="4 9" id="KW-0963">Cytoplasm</keyword>
<keyword evidence="9 10" id="KW-0234">DNA repair</keyword>
<feature type="binding site" evidence="9">
    <location>
        <begin position="30"/>
        <end position="37"/>
    </location>
    <ligand>
        <name>ATP</name>
        <dbReference type="ChEBI" id="CHEBI:30616"/>
    </ligand>
</feature>
<dbReference type="GO" id="GO:0009432">
    <property type="term" value="P:SOS response"/>
    <property type="evidence" value="ECO:0007669"/>
    <property type="project" value="UniProtKB-UniRule"/>
</dbReference>
<dbReference type="Gene3D" id="3.40.50.300">
    <property type="entry name" value="P-loop containing nucleotide triphosphate hydrolases"/>
    <property type="match status" value="1"/>
</dbReference>
<keyword evidence="9 10" id="KW-0742">SOS response</keyword>
<dbReference type="PROSITE" id="PS00617">
    <property type="entry name" value="RECF_1"/>
    <property type="match status" value="1"/>
</dbReference>
<dbReference type="RefSeq" id="WP_075173944.1">
    <property type="nucleotide sequence ID" value="NZ_CAXHZV010000003.1"/>
</dbReference>
<evidence type="ECO:0000313" key="13">
    <source>
        <dbReference type="Proteomes" id="UP001169862"/>
    </source>
</evidence>
<dbReference type="GO" id="GO:0005524">
    <property type="term" value="F:ATP binding"/>
    <property type="evidence" value="ECO:0007669"/>
    <property type="project" value="UniProtKB-UniRule"/>
</dbReference>
<protein>
    <recommendedName>
        <fullName evidence="3 9">DNA replication and repair protein RecF</fullName>
    </recommendedName>
</protein>
<keyword evidence="5 9" id="KW-0235">DNA replication</keyword>
<dbReference type="InterPro" id="IPR001238">
    <property type="entry name" value="DNA-binding_RecF"/>
</dbReference>
<evidence type="ECO:0000256" key="7">
    <source>
        <dbReference type="ARBA" id="ARBA00022840"/>
    </source>
</evidence>
<dbReference type="InterPro" id="IPR042174">
    <property type="entry name" value="RecF_2"/>
</dbReference>
<dbReference type="HAMAP" id="MF_00365">
    <property type="entry name" value="RecF"/>
    <property type="match status" value="1"/>
</dbReference>
<dbReference type="PANTHER" id="PTHR32182">
    <property type="entry name" value="DNA REPLICATION AND REPAIR PROTEIN RECF"/>
    <property type="match status" value="1"/>
</dbReference>
<comment type="similarity">
    <text evidence="2 9 10">Belongs to the RecF family.</text>
</comment>
<evidence type="ECO:0000256" key="3">
    <source>
        <dbReference type="ARBA" id="ARBA00020170"/>
    </source>
</evidence>
<dbReference type="InterPro" id="IPR003395">
    <property type="entry name" value="RecF/RecN/SMC_N"/>
</dbReference>
<dbReference type="EMBL" id="JAUOPG010000003">
    <property type="protein sequence ID" value="MDO6453121.1"/>
    <property type="molecule type" value="Genomic_DNA"/>
</dbReference>
<evidence type="ECO:0000256" key="9">
    <source>
        <dbReference type="HAMAP-Rule" id="MF_00365"/>
    </source>
</evidence>
<evidence type="ECO:0000256" key="8">
    <source>
        <dbReference type="ARBA" id="ARBA00023125"/>
    </source>
</evidence>
<dbReference type="AlphaFoldDB" id="A0AAW7XHB5"/>
<dbReference type="InterPro" id="IPR018078">
    <property type="entry name" value="DNA-binding_RecF_CS"/>
</dbReference>
<dbReference type="SUPFAM" id="SSF52540">
    <property type="entry name" value="P-loop containing nucleoside triphosphate hydrolases"/>
    <property type="match status" value="1"/>
</dbReference>
<evidence type="ECO:0000256" key="6">
    <source>
        <dbReference type="ARBA" id="ARBA00022741"/>
    </source>
</evidence>
<dbReference type="GO" id="GO:0000731">
    <property type="term" value="P:DNA synthesis involved in DNA repair"/>
    <property type="evidence" value="ECO:0007669"/>
    <property type="project" value="TreeGrafter"/>
</dbReference>
<keyword evidence="9 10" id="KW-0227">DNA damage</keyword>
<comment type="caution">
    <text evidence="12">The sequence shown here is derived from an EMBL/GenBank/DDBJ whole genome shotgun (WGS) entry which is preliminary data.</text>
</comment>
<comment type="subcellular location">
    <subcellularLocation>
        <location evidence="1 9 10">Cytoplasm</location>
    </subcellularLocation>
</comment>
<evidence type="ECO:0000256" key="1">
    <source>
        <dbReference type="ARBA" id="ARBA00004496"/>
    </source>
</evidence>
<dbReference type="PANTHER" id="PTHR32182:SF0">
    <property type="entry name" value="DNA REPLICATION AND REPAIR PROTEIN RECF"/>
    <property type="match status" value="1"/>
</dbReference>
<dbReference type="PROSITE" id="PS00618">
    <property type="entry name" value="RECF_2"/>
    <property type="match status" value="1"/>
</dbReference>
<name>A0AAW7XHB5_9GAMM</name>
<gene>
    <name evidence="9 12" type="primary">recF</name>
    <name evidence="12" type="ORF">Q4490_06050</name>
</gene>
<dbReference type="Gene3D" id="1.20.1050.90">
    <property type="entry name" value="RecF/RecN/SMC, N-terminal domain"/>
    <property type="match status" value="1"/>
</dbReference>
<dbReference type="GO" id="GO:0006302">
    <property type="term" value="P:double-strand break repair"/>
    <property type="evidence" value="ECO:0007669"/>
    <property type="project" value="TreeGrafter"/>
</dbReference>
<organism evidence="12 13">
    <name type="scientific">Neptunomonas phycophila</name>
    <dbReference type="NCBI Taxonomy" id="1572645"/>
    <lineage>
        <taxon>Bacteria</taxon>
        <taxon>Pseudomonadati</taxon>
        <taxon>Pseudomonadota</taxon>
        <taxon>Gammaproteobacteria</taxon>
        <taxon>Oceanospirillales</taxon>
        <taxon>Oceanospirillaceae</taxon>
        <taxon>Neptunomonas</taxon>
    </lineage>
</organism>
<dbReference type="GO" id="GO:0005737">
    <property type="term" value="C:cytoplasm"/>
    <property type="evidence" value="ECO:0007669"/>
    <property type="project" value="UniProtKB-SubCell"/>
</dbReference>
<dbReference type="GO" id="GO:0003697">
    <property type="term" value="F:single-stranded DNA binding"/>
    <property type="evidence" value="ECO:0007669"/>
    <property type="project" value="UniProtKB-UniRule"/>
</dbReference>
<dbReference type="NCBIfam" id="TIGR00611">
    <property type="entry name" value="recf"/>
    <property type="match status" value="1"/>
</dbReference>
<dbReference type="GO" id="GO:0006260">
    <property type="term" value="P:DNA replication"/>
    <property type="evidence" value="ECO:0007669"/>
    <property type="project" value="UniProtKB-UniRule"/>
</dbReference>
<keyword evidence="8 9" id="KW-0238">DNA-binding</keyword>
<keyword evidence="6 9" id="KW-0547">Nucleotide-binding</keyword>
<evidence type="ECO:0000256" key="2">
    <source>
        <dbReference type="ARBA" id="ARBA00008016"/>
    </source>
</evidence>
<dbReference type="GeneID" id="89458113"/>
<sequence>MSITSLSIKKIRNLSEVAFTPAKRINIIHGANGSGKTSLLEAIHFLGLTRSFRTNQFRYLVTSAERESLVYSEVDSYSAGKSHPLGISRNLDGDVRIRYSGATLELSELASLLPLQVINTDTFELLEGSPAIRRQFIDWGAFHADQTFIMIWRSFKRVLQQRNSLLKCGKIDPTLRELWDKELVQYADQLTALRKAYIEELIPDFDAILHRLNSDLDIRLSFAPGWDQKIPLDTLLNDNLQRDLKQGFTSAGPQRADLKVKVDGVSAAERLSRGQKKLVVSALKLAQGAVFHRMSQRPCIYLIDDLPSELDEQHCRLFCEFLEQTHNQCFITCVDPASLLGFWQPETEVACFHLDSGQLV</sequence>